<dbReference type="EMBL" id="CAJGYO010000003">
    <property type="protein sequence ID" value="CAD6217682.1"/>
    <property type="molecule type" value="Genomic_DNA"/>
</dbReference>
<evidence type="ECO:0000256" key="1">
    <source>
        <dbReference type="ARBA" id="ARBA00004308"/>
    </source>
</evidence>
<dbReference type="Pfam" id="PF03552">
    <property type="entry name" value="Cellulose_synt"/>
    <property type="match status" value="2"/>
</dbReference>
<feature type="binding site" evidence="9">
    <location>
        <position position="452"/>
    </location>
    <ligand>
        <name>UDP-alpha-D-glucose</name>
        <dbReference type="ChEBI" id="CHEBI:58885"/>
    </ligand>
</feature>
<dbReference type="GO" id="GO:0016760">
    <property type="term" value="F:cellulose synthase (UDP-forming) activity"/>
    <property type="evidence" value="ECO:0007669"/>
    <property type="project" value="InterPro"/>
</dbReference>
<gene>
    <name evidence="12" type="ORF">NCGR_LOCUS11651</name>
</gene>
<keyword evidence="6 11" id="KW-0472">Membrane</keyword>
<protein>
    <submittedName>
        <fullName evidence="12">Uncharacterized protein</fullName>
    </submittedName>
</protein>
<dbReference type="OrthoDB" id="630609at2759"/>
<evidence type="ECO:0000256" key="10">
    <source>
        <dbReference type="SAM" id="MobiDB-lite"/>
    </source>
</evidence>
<feature type="transmembrane region" description="Helical" evidence="11">
    <location>
        <begin position="183"/>
        <end position="204"/>
    </location>
</feature>
<sequence>MSSPGSNGGAAREDDPTGLGEPLLTNDDAGGFHTETLATVVVAATTAPNGNAKVMKGSMKAEAKDDDRYWVDVHREPNAVTTAADLESGGDGGRPLMFREKKVLGDRRCRPQRAGPAGSGGCRRCFRRQTLLLLSGELHWEESGVPHQAAQVRHTRVWSLILTRLVAVILFIGWRIKHNNSDVMWFWTTSVVADVWFTFSWLLYQMPKFNPIKRSPDLDALRQYCDLPDGGSILPAIDVFVTTADPIDEPVLYTMNSVLSILAVDYPIDRYACYLSDDSGTLIEYDTLVETANFAALWAPFCRKHSIEPRAPESYFQREGMIYTGKSPSEFINDYRHVQLEYQQYKARLEMLTSTIRERSDFYNSIKTTEGAVKVTWMANGTQWPGTWFEPIDNHRKGHHEGVVQVVLEHPNGSKAQHDSNVNPLNFDGIDARLPMLVYMARGKSPCYDHNKKAGNLNAQLRTQGKEITQPWFSSPNVLKTLTQQTDMAIQGPSYLSTSCMFRRLALCGIDPPRWRPNDIPVDSSKFGNSIPFLNTVLESLKQESRISPLNLDDSFIANMMLVVSSSFDIGTDWGRGVGYIYEMATEDMVTGFRIHKQGWHSMYCTMDVDTFRGTAPINLTERLYQIVRWAGGSVEMFFSHNNPLLVGWRLHPMQRTVYLNYNIYPITSLFLLLYALCPVMWLLPEEILIQRPFTTYVVFLIIIIALIHTIGIMEIKWAGTKWLDWWRNEQFFMIASLSAYPTALLHIVVKLLTRGKGIRFRVTSKQTKVDDNEDKYAEMYEMRWVPMLIPAMVVLFSNTMAIGVAIGKAIVYGRVWPTTQRLHAMLGLLFNVWLMILLQPFALAVIGRWSKKPSILFILFPVAFVVFAWVYICVHVFVVNFFSSMEI</sequence>
<keyword evidence="2" id="KW-0328">Glycosyltransferase</keyword>
<feature type="transmembrane region" description="Helical" evidence="11">
    <location>
        <begin position="732"/>
        <end position="753"/>
    </location>
</feature>
<feature type="transmembrane region" description="Helical" evidence="11">
    <location>
        <begin position="859"/>
        <end position="883"/>
    </location>
</feature>
<evidence type="ECO:0000256" key="3">
    <source>
        <dbReference type="ARBA" id="ARBA00022679"/>
    </source>
</evidence>
<accession>A0A811N8W2</accession>
<keyword evidence="4 11" id="KW-0812">Transmembrane</keyword>
<evidence type="ECO:0000256" key="6">
    <source>
        <dbReference type="ARBA" id="ARBA00023136"/>
    </source>
</evidence>
<feature type="active site" evidence="8">
    <location>
        <position position="588"/>
    </location>
</feature>
<dbReference type="InterPro" id="IPR005150">
    <property type="entry name" value="Cellulose_synth"/>
</dbReference>
<keyword evidence="7" id="KW-0961">Cell wall biogenesis/degradation</keyword>
<evidence type="ECO:0000256" key="5">
    <source>
        <dbReference type="ARBA" id="ARBA00022989"/>
    </source>
</evidence>
<name>A0A811N8W2_9POAL</name>
<evidence type="ECO:0000313" key="13">
    <source>
        <dbReference type="Proteomes" id="UP000604825"/>
    </source>
</evidence>
<dbReference type="GO" id="GO:0071555">
    <property type="term" value="P:cell wall organization"/>
    <property type="evidence" value="ECO:0007669"/>
    <property type="project" value="UniProtKB-KW"/>
</dbReference>
<feature type="region of interest" description="Disordered" evidence="10">
    <location>
        <begin position="1"/>
        <end position="30"/>
    </location>
</feature>
<feature type="binding site" evidence="9">
    <location>
        <position position="249"/>
    </location>
    <ligand>
        <name>UDP-alpha-D-glucose</name>
        <dbReference type="ChEBI" id="CHEBI:58885"/>
    </ligand>
</feature>
<evidence type="ECO:0000256" key="7">
    <source>
        <dbReference type="ARBA" id="ARBA00023316"/>
    </source>
</evidence>
<feature type="transmembrane region" description="Helical" evidence="11">
    <location>
        <begin position="696"/>
        <end position="720"/>
    </location>
</feature>
<evidence type="ECO:0000256" key="9">
    <source>
        <dbReference type="PIRSR" id="PIRSR605150-2"/>
    </source>
</evidence>
<dbReference type="GO" id="GO:0012505">
    <property type="term" value="C:endomembrane system"/>
    <property type="evidence" value="ECO:0007669"/>
    <property type="project" value="UniProtKB-SubCell"/>
</dbReference>
<feature type="active site" evidence="8">
    <location>
        <position position="278"/>
    </location>
</feature>
<reference evidence="12" key="1">
    <citation type="submission" date="2020-10" db="EMBL/GenBank/DDBJ databases">
        <authorList>
            <person name="Han B."/>
            <person name="Lu T."/>
            <person name="Zhao Q."/>
            <person name="Huang X."/>
            <person name="Zhao Y."/>
        </authorList>
    </citation>
    <scope>NUCLEOTIDE SEQUENCE</scope>
</reference>
<evidence type="ECO:0000256" key="11">
    <source>
        <dbReference type="SAM" id="Phobius"/>
    </source>
</evidence>
<feature type="binding site" evidence="9">
    <location>
        <position position="278"/>
    </location>
    <ligand>
        <name>UDP-alpha-D-glucose</name>
        <dbReference type="ChEBI" id="CHEBI:58885"/>
    </ligand>
</feature>
<dbReference type="GO" id="GO:0030244">
    <property type="term" value="P:cellulose biosynthetic process"/>
    <property type="evidence" value="ECO:0007669"/>
    <property type="project" value="InterPro"/>
</dbReference>
<comment type="caution">
    <text evidence="12">The sequence shown here is derived from an EMBL/GenBank/DDBJ whole genome shotgun (WGS) entry which is preliminary data.</text>
</comment>
<evidence type="ECO:0000256" key="8">
    <source>
        <dbReference type="PIRSR" id="PIRSR605150-1"/>
    </source>
</evidence>
<keyword evidence="5 11" id="KW-1133">Transmembrane helix</keyword>
<evidence type="ECO:0000256" key="2">
    <source>
        <dbReference type="ARBA" id="ARBA00022676"/>
    </source>
</evidence>
<keyword evidence="3" id="KW-0808">Transferase</keyword>
<comment type="subcellular location">
    <subcellularLocation>
        <location evidence="1">Endomembrane system</location>
    </subcellularLocation>
</comment>
<feature type="transmembrane region" description="Helical" evidence="11">
    <location>
        <begin position="157"/>
        <end position="176"/>
    </location>
</feature>
<dbReference type="GO" id="GO:0016020">
    <property type="term" value="C:membrane"/>
    <property type="evidence" value="ECO:0007669"/>
    <property type="project" value="InterPro"/>
</dbReference>
<feature type="transmembrane region" description="Helical" evidence="11">
    <location>
        <begin position="825"/>
        <end position="847"/>
    </location>
</feature>
<organism evidence="12 13">
    <name type="scientific">Miscanthus lutarioriparius</name>
    <dbReference type="NCBI Taxonomy" id="422564"/>
    <lineage>
        <taxon>Eukaryota</taxon>
        <taxon>Viridiplantae</taxon>
        <taxon>Streptophyta</taxon>
        <taxon>Embryophyta</taxon>
        <taxon>Tracheophyta</taxon>
        <taxon>Spermatophyta</taxon>
        <taxon>Magnoliopsida</taxon>
        <taxon>Liliopsida</taxon>
        <taxon>Poales</taxon>
        <taxon>Poaceae</taxon>
        <taxon>PACMAD clade</taxon>
        <taxon>Panicoideae</taxon>
        <taxon>Andropogonodae</taxon>
        <taxon>Andropogoneae</taxon>
        <taxon>Saccharinae</taxon>
        <taxon>Miscanthus</taxon>
    </lineage>
</organism>
<feature type="transmembrane region" description="Helical" evidence="11">
    <location>
        <begin position="664"/>
        <end position="684"/>
    </location>
</feature>
<keyword evidence="13" id="KW-1185">Reference proteome</keyword>
<dbReference type="PANTHER" id="PTHR13301">
    <property type="entry name" value="X-BOX TRANSCRIPTION FACTOR-RELATED"/>
    <property type="match status" value="1"/>
</dbReference>
<feature type="transmembrane region" description="Helical" evidence="11">
    <location>
        <begin position="789"/>
        <end position="813"/>
    </location>
</feature>
<evidence type="ECO:0000313" key="12">
    <source>
        <dbReference type="EMBL" id="CAD6217682.1"/>
    </source>
</evidence>
<dbReference type="AlphaFoldDB" id="A0A811N8W2"/>
<proteinExistence type="predicted"/>
<dbReference type="Proteomes" id="UP000604825">
    <property type="component" value="Unassembled WGS sequence"/>
</dbReference>
<evidence type="ECO:0000256" key="4">
    <source>
        <dbReference type="ARBA" id="ARBA00022692"/>
    </source>
</evidence>